<dbReference type="InterPro" id="IPR027417">
    <property type="entry name" value="P-loop_NTPase"/>
</dbReference>
<dbReference type="Pfam" id="PF22942">
    <property type="entry name" value="DUF7025"/>
    <property type="match status" value="1"/>
</dbReference>
<dbReference type="OrthoDB" id="10042665at2759"/>
<proteinExistence type="predicted"/>
<dbReference type="CDD" id="cd19481">
    <property type="entry name" value="RecA-like_protease"/>
    <property type="match status" value="1"/>
</dbReference>
<reference evidence="2" key="1">
    <citation type="journal article" date="2021" name="IMA Fungus">
        <title>Genomic characterization of three marine fungi, including Emericellopsis atlantica sp. nov. with signatures of a generalist lifestyle and marine biomass degradation.</title>
        <authorList>
            <person name="Hagestad O.C."/>
            <person name="Hou L."/>
            <person name="Andersen J.H."/>
            <person name="Hansen E.H."/>
            <person name="Altermark B."/>
            <person name="Li C."/>
            <person name="Kuhnert E."/>
            <person name="Cox R.J."/>
            <person name="Crous P.W."/>
            <person name="Spatafora J.W."/>
            <person name="Lail K."/>
            <person name="Amirebrahimi M."/>
            <person name="Lipzen A."/>
            <person name="Pangilinan J."/>
            <person name="Andreopoulos W."/>
            <person name="Hayes R.D."/>
            <person name="Ng V."/>
            <person name="Grigoriev I.V."/>
            <person name="Jackson S.A."/>
            <person name="Sutton T.D.S."/>
            <person name="Dobson A.D.W."/>
            <person name="Rama T."/>
        </authorList>
    </citation>
    <scope>NUCLEOTIDE SEQUENCE</scope>
    <source>
        <strain evidence="2">TRa018bII</strain>
    </source>
</reference>
<dbReference type="Pfam" id="PF00004">
    <property type="entry name" value="AAA"/>
    <property type="match status" value="1"/>
</dbReference>
<dbReference type="InterPro" id="IPR003593">
    <property type="entry name" value="AAA+_ATPase"/>
</dbReference>
<dbReference type="InterPro" id="IPR054289">
    <property type="entry name" value="DUF7025"/>
</dbReference>
<evidence type="ECO:0000313" key="2">
    <source>
        <dbReference type="EMBL" id="KAG9230893.1"/>
    </source>
</evidence>
<accession>A0A9P8C1W8</accession>
<dbReference type="PANTHER" id="PTHR46411">
    <property type="entry name" value="FAMILY ATPASE, PUTATIVE-RELATED"/>
    <property type="match status" value="1"/>
</dbReference>
<keyword evidence="2" id="KW-0378">Hydrolase</keyword>
<dbReference type="Proteomes" id="UP000824998">
    <property type="component" value="Unassembled WGS sequence"/>
</dbReference>
<dbReference type="AlphaFoldDB" id="A0A9P8C1W8"/>
<dbReference type="GO" id="GO:0016887">
    <property type="term" value="F:ATP hydrolysis activity"/>
    <property type="evidence" value="ECO:0007669"/>
    <property type="project" value="InterPro"/>
</dbReference>
<dbReference type="Gene3D" id="3.40.50.300">
    <property type="entry name" value="P-loop containing nucleotide triphosphate hydrolases"/>
    <property type="match status" value="1"/>
</dbReference>
<name>A0A9P8C1W8_9HELO</name>
<keyword evidence="3" id="KW-1185">Reference proteome</keyword>
<dbReference type="EMBL" id="MU251637">
    <property type="protein sequence ID" value="KAG9230893.1"/>
    <property type="molecule type" value="Genomic_DNA"/>
</dbReference>
<feature type="domain" description="AAA+ ATPase" evidence="1">
    <location>
        <begin position="468"/>
        <end position="595"/>
    </location>
</feature>
<organism evidence="2 3">
    <name type="scientific">Amylocarpus encephaloides</name>
    <dbReference type="NCBI Taxonomy" id="45428"/>
    <lineage>
        <taxon>Eukaryota</taxon>
        <taxon>Fungi</taxon>
        <taxon>Dikarya</taxon>
        <taxon>Ascomycota</taxon>
        <taxon>Pezizomycotina</taxon>
        <taxon>Leotiomycetes</taxon>
        <taxon>Helotiales</taxon>
        <taxon>Helotiales incertae sedis</taxon>
        <taxon>Amylocarpus</taxon>
    </lineage>
</organism>
<comment type="caution">
    <text evidence="2">The sequence shown here is derived from an EMBL/GenBank/DDBJ whole genome shotgun (WGS) entry which is preliminary data.</text>
</comment>
<evidence type="ECO:0000313" key="3">
    <source>
        <dbReference type="Proteomes" id="UP000824998"/>
    </source>
</evidence>
<dbReference type="InterPro" id="IPR003959">
    <property type="entry name" value="ATPase_AAA_core"/>
</dbReference>
<dbReference type="GO" id="GO:0005524">
    <property type="term" value="F:ATP binding"/>
    <property type="evidence" value="ECO:0007669"/>
    <property type="project" value="InterPro"/>
</dbReference>
<dbReference type="SUPFAM" id="SSF52540">
    <property type="entry name" value="P-loop containing nucleoside triphosphate hydrolases"/>
    <property type="match status" value="1"/>
</dbReference>
<evidence type="ECO:0000259" key="1">
    <source>
        <dbReference type="SMART" id="SM00382"/>
    </source>
</evidence>
<dbReference type="SMART" id="SM00382">
    <property type="entry name" value="AAA"/>
    <property type="match status" value="1"/>
</dbReference>
<protein>
    <submittedName>
        <fullName evidence="2">P-loop containing nucleoside triphosphate hydrolase protein</fullName>
    </submittedName>
</protein>
<sequence length="680" mass="77698">MSENGSSLEYHRSVGTVSHSLSEMSVDADYTPEFHLGMRPETKQLYRPDDRSIWDEWEPGNVRNDVEAGSYAQECALIVRREPHPSNNNQAAVQSITVQSPLIRKLLDITFEGYEGLNTQLKELTVKAPFHPFYYRWHRFEKLRQDEQDQETGNHINLLYDLLSKEILPHIEAMEDLTKNKVISFDYLWSIFAPGMEVYTEIDGQDRIVSLKSSRYGASFSGEFFSLECRYIDCDGSRLGYVETSLEISSFDGVKKLVDIDAIPSHLHPDVENLVERLHARGKKLEQLNGFHHLSYSGFYTSRSSRQVRKRFIENGRIIIDPHTFNIYSIAGPNLESIESDSPADSLDDHPFSETQNVIYSATSDAFRKYQKVLEKYEKNRKSDFSVRPKTLSPKQHLLCTPVLRGYCLTSKSWAEFDVDNVCPIHWSEDAFARLVLPHGCKEIIHAFVQEQLSRDDGFDDIISGKGLGFIMLLSGDPGVGKTLTAESVAEEMHQPLYSMSAGELGETAAEVEDSLELVLELARKWNAILLLDECDMFLEARTTADIRRNRLISVFLKKLEYYQGVMFLTTNRISDFDAAFESRIHLTIHYPALDTASRLYIWKTFVRMGTPESLLSDGDLERLAKNEVNGRQIKNIIKTARLLSKQQKVPLAMEHVEMVLKVKKGDFIDGTRRIGYRAS</sequence>
<gene>
    <name evidence="2" type="ORF">BJ875DRAFT_470968</name>
</gene>
<dbReference type="PANTHER" id="PTHR46411:SF3">
    <property type="entry name" value="AAA+ ATPASE DOMAIN-CONTAINING PROTEIN"/>
    <property type="match status" value="1"/>
</dbReference>